<evidence type="ECO:0000313" key="5">
    <source>
        <dbReference type="Proteomes" id="UP000478052"/>
    </source>
</evidence>
<reference evidence="4 5" key="1">
    <citation type="submission" date="2019-08" db="EMBL/GenBank/DDBJ databases">
        <title>Whole genome of Aphis craccivora.</title>
        <authorList>
            <person name="Voronova N.V."/>
            <person name="Shulinski R.S."/>
            <person name="Bandarenka Y.V."/>
            <person name="Zhorov D.G."/>
            <person name="Warner D."/>
        </authorList>
    </citation>
    <scope>NUCLEOTIDE SEQUENCE [LARGE SCALE GENOMIC DNA]</scope>
    <source>
        <strain evidence="4">180601</strain>
        <tissue evidence="4">Whole Body</tissue>
    </source>
</reference>
<dbReference type="Pfam" id="PF00665">
    <property type="entry name" value="rve"/>
    <property type="match status" value="1"/>
</dbReference>
<feature type="non-terminal residue" evidence="4">
    <location>
        <position position="818"/>
    </location>
</feature>
<dbReference type="PROSITE" id="PS50994">
    <property type="entry name" value="INTEGRASE"/>
    <property type="match status" value="1"/>
</dbReference>
<accession>A0A6G0ZMN5</accession>
<feature type="domain" description="Integrase catalytic" evidence="3">
    <location>
        <begin position="561"/>
        <end position="675"/>
    </location>
</feature>
<dbReference type="InterPro" id="IPR041588">
    <property type="entry name" value="Integrase_H2C2"/>
</dbReference>
<dbReference type="InterPro" id="IPR012337">
    <property type="entry name" value="RNaseH-like_sf"/>
</dbReference>
<dbReference type="GO" id="GO:0003676">
    <property type="term" value="F:nucleic acid binding"/>
    <property type="evidence" value="ECO:0007669"/>
    <property type="project" value="InterPro"/>
</dbReference>
<dbReference type="GO" id="GO:0015074">
    <property type="term" value="P:DNA integration"/>
    <property type="evidence" value="ECO:0007669"/>
    <property type="project" value="InterPro"/>
</dbReference>
<organism evidence="4 5">
    <name type="scientific">Aphis craccivora</name>
    <name type="common">Cowpea aphid</name>
    <dbReference type="NCBI Taxonomy" id="307492"/>
    <lineage>
        <taxon>Eukaryota</taxon>
        <taxon>Metazoa</taxon>
        <taxon>Ecdysozoa</taxon>
        <taxon>Arthropoda</taxon>
        <taxon>Hexapoda</taxon>
        <taxon>Insecta</taxon>
        <taxon>Pterygota</taxon>
        <taxon>Neoptera</taxon>
        <taxon>Paraneoptera</taxon>
        <taxon>Hemiptera</taxon>
        <taxon>Sternorrhyncha</taxon>
        <taxon>Aphidomorpha</taxon>
        <taxon>Aphidoidea</taxon>
        <taxon>Aphididae</taxon>
        <taxon>Aphidini</taxon>
        <taxon>Aphis</taxon>
        <taxon>Aphis</taxon>
    </lineage>
</organism>
<sequence length="818" mass="93211">SRSPIGLYTTAIGRLESVGRLGTCYSVLSAAPQFAVVIASRILPVPSHCSSVFFAAATVPKSAHEIAKSAIYEASYIDHGKRCTISVQLVVQIQEKTSITDWAHVDTKDNPADIISRGCCPSKLTYTPLWWHGPDWLVKDEKYWPQSDKNENILNIEIPEVRSVTLATFDVIPQYPSLINRLRKNSKLDDVLSVDEINRARTSVIKCIQKEAFPQEIRDLVNLNKTAVSSKLYRLCPFLDEDNIIRVVRRLKNASSLDVYQRHPIILPADCHVTLRDYYSSANMSDVCTVVRRRHCVPYARNTGRPLNFYRRFIPNAAEVQETRWSAPVVRHYARLFQHLLPSDRRHRATRSPTAIRASTSQHGRVEHRGGSRARAKVPRPVATARFLFQKTVTRRTTVQHVRRRAPCRVPRHTTLRTDHRPLTFAFSLKTETIIDRRQFFHDVEYVHGKDNVVPDALSRLEIAETTELGTGLGDLRQWSLDQTAGPQLQHMIADGNARLYRRRVFNVLHGQAHRGSRATLRLIKSRYCWTGTNRDIAQWTKCCEPCQRAKVNKHTSTAVAPFAPPERRFGHIHVDLVGPLPPSNGFKYLLTVVGRYTRWPEAWPIENMSAHAVAQLLTTNWIACFGVPDTIATDQGRQFESDLFRALFVVKSSPYHPQSNGMVERFHRTLKSALIAHESKDWSSKLPIVLLAPRNTIKAGLEHTPAKLEYGTTLRLHLNRPPPRPGGIATQINESTTLYTWNDPRRTTCYIRARRPRPSKPRLHIDAVRPPLQPHYEEPFAVLGRREKTFKVQRDNSQQPGFPSTVSSQHSSHEKTR</sequence>
<evidence type="ECO:0000259" key="3">
    <source>
        <dbReference type="PROSITE" id="PS50994"/>
    </source>
</evidence>
<dbReference type="Gene3D" id="1.10.340.70">
    <property type="match status" value="1"/>
</dbReference>
<dbReference type="Proteomes" id="UP000478052">
    <property type="component" value="Unassembled WGS sequence"/>
</dbReference>
<dbReference type="PANTHER" id="PTHR37984">
    <property type="entry name" value="PROTEIN CBG26694"/>
    <property type="match status" value="1"/>
</dbReference>
<dbReference type="Pfam" id="PF17921">
    <property type="entry name" value="Integrase_H2C2"/>
    <property type="match status" value="1"/>
</dbReference>
<dbReference type="Gene3D" id="3.30.420.10">
    <property type="entry name" value="Ribonuclease H-like superfamily/Ribonuclease H"/>
    <property type="match status" value="1"/>
</dbReference>
<dbReference type="EMBL" id="VUJU01000154">
    <property type="protein sequence ID" value="KAF0772627.1"/>
    <property type="molecule type" value="Genomic_DNA"/>
</dbReference>
<dbReference type="InterPro" id="IPR001584">
    <property type="entry name" value="Integrase_cat-core"/>
</dbReference>
<name>A0A6G0ZMN5_APHCR</name>
<dbReference type="InterPro" id="IPR036397">
    <property type="entry name" value="RNaseH_sf"/>
</dbReference>
<dbReference type="AlphaFoldDB" id="A0A6G0ZMN5"/>
<feature type="region of interest" description="Disordered" evidence="2">
    <location>
        <begin position="347"/>
        <end position="377"/>
    </location>
</feature>
<gene>
    <name evidence="4" type="ORF">FWK35_00001963</name>
</gene>
<dbReference type="GO" id="GO:0003964">
    <property type="term" value="F:RNA-directed DNA polymerase activity"/>
    <property type="evidence" value="ECO:0007669"/>
    <property type="project" value="UniProtKB-EC"/>
</dbReference>
<evidence type="ECO:0000256" key="2">
    <source>
        <dbReference type="SAM" id="MobiDB-lite"/>
    </source>
</evidence>
<dbReference type="SUPFAM" id="SSF53098">
    <property type="entry name" value="Ribonuclease H-like"/>
    <property type="match status" value="1"/>
</dbReference>
<evidence type="ECO:0000256" key="1">
    <source>
        <dbReference type="ARBA" id="ARBA00012493"/>
    </source>
</evidence>
<proteinExistence type="predicted"/>
<feature type="region of interest" description="Disordered" evidence="2">
    <location>
        <begin position="791"/>
        <end position="818"/>
    </location>
</feature>
<feature type="non-terminal residue" evidence="4">
    <location>
        <position position="1"/>
    </location>
</feature>
<dbReference type="OrthoDB" id="6628266at2759"/>
<feature type="compositionally biased region" description="Polar residues" evidence="2">
    <location>
        <begin position="351"/>
        <end position="363"/>
    </location>
</feature>
<protein>
    <recommendedName>
        <fullName evidence="1">RNA-directed DNA polymerase</fullName>
        <ecNumber evidence="1">2.7.7.49</ecNumber>
    </recommendedName>
</protein>
<comment type="caution">
    <text evidence="4">The sequence shown here is derived from an EMBL/GenBank/DDBJ whole genome shotgun (WGS) entry which is preliminary data.</text>
</comment>
<feature type="compositionally biased region" description="Polar residues" evidence="2">
    <location>
        <begin position="796"/>
        <end position="811"/>
    </location>
</feature>
<dbReference type="EC" id="2.7.7.49" evidence="1"/>
<keyword evidence="5" id="KW-1185">Reference proteome</keyword>
<dbReference type="InterPro" id="IPR050951">
    <property type="entry name" value="Retrovirus_Pol_polyprotein"/>
</dbReference>
<evidence type="ECO:0000313" key="4">
    <source>
        <dbReference type="EMBL" id="KAF0772627.1"/>
    </source>
</evidence>
<dbReference type="PANTHER" id="PTHR37984:SF5">
    <property type="entry name" value="PROTEIN NYNRIN-LIKE"/>
    <property type="match status" value="1"/>
</dbReference>